<dbReference type="STRING" id="1802661.A2649_03675"/>
<organism evidence="2 3">
    <name type="scientific">Candidatus Yanofskybacteria bacterium RIFCSPHIGHO2_01_FULL_41_26</name>
    <dbReference type="NCBI Taxonomy" id="1802661"/>
    <lineage>
        <taxon>Bacteria</taxon>
        <taxon>Candidatus Yanofskyibacteriota</taxon>
    </lineage>
</organism>
<comment type="caution">
    <text evidence="2">The sequence shown here is derived from an EMBL/GenBank/DDBJ whole genome shotgun (WGS) entry which is preliminary data.</text>
</comment>
<name>A0A1F8EC77_9BACT</name>
<dbReference type="Proteomes" id="UP000176893">
    <property type="component" value="Unassembled WGS sequence"/>
</dbReference>
<feature type="compositionally biased region" description="Basic and acidic residues" evidence="1">
    <location>
        <begin position="49"/>
        <end position="61"/>
    </location>
</feature>
<reference evidence="2 3" key="1">
    <citation type="journal article" date="2016" name="Nat. Commun.">
        <title>Thousands of microbial genomes shed light on interconnected biogeochemical processes in an aquifer system.</title>
        <authorList>
            <person name="Anantharaman K."/>
            <person name="Brown C.T."/>
            <person name="Hug L.A."/>
            <person name="Sharon I."/>
            <person name="Castelle C.J."/>
            <person name="Probst A.J."/>
            <person name="Thomas B.C."/>
            <person name="Singh A."/>
            <person name="Wilkins M.J."/>
            <person name="Karaoz U."/>
            <person name="Brodie E.L."/>
            <person name="Williams K.H."/>
            <person name="Hubbard S.S."/>
            <person name="Banfield J.F."/>
        </authorList>
    </citation>
    <scope>NUCLEOTIDE SEQUENCE [LARGE SCALE GENOMIC DNA]</scope>
</reference>
<evidence type="ECO:0000313" key="2">
    <source>
        <dbReference type="EMBL" id="OGM98350.1"/>
    </source>
</evidence>
<protein>
    <recommendedName>
        <fullName evidence="4">Thrombospondin type 3 repeat superfamily protein</fullName>
    </recommendedName>
</protein>
<dbReference type="EMBL" id="MGJB01000017">
    <property type="protein sequence ID" value="OGM98350.1"/>
    <property type="molecule type" value="Genomic_DNA"/>
</dbReference>
<evidence type="ECO:0000256" key="1">
    <source>
        <dbReference type="SAM" id="MobiDB-lite"/>
    </source>
</evidence>
<proteinExistence type="predicted"/>
<sequence>MANKIKFFVGFLALIALFSVYSVFNSLSDKPAPFAAMGIENPLPNPDVDADHDGLDNREESYWNTDFQNPDTDSDGFKDGEEVASGHDPLIPSPNDIMDSGNLTEKLSKLTLSGLYEGSLRPDNPNYDKSLNDMALAVMDDAVKSLSPKINIDQLQIAGPSKENQEKYIKEVSPLFENLLSAYLSEIYMVSKNLNVAGKTGFEDEYANFFKNQSQKYNNYYQSGLKIPTPKNWELNHVGLLKLFSDLSETDLAISNGKIDPVRAVIAMDKLVGFFDIVPDLIEAYSDKIKSEGLDIGSTFFGK</sequence>
<accession>A0A1F8EC77</accession>
<dbReference type="AlphaFoldDB" id="A0A1F8EC77"/>
<evidence type="ECO:0000313" key="3">
    <source>
        <dbReference type="Proteomes" id="UP000176893"/>
    </source>
</evidence>
<feature type="compositionally biased region" description="Polar residues" evidence="1">
    <location>
        <begin position="62"/>
        <end position="71"/>
    </location>
</feature>
<gene>
    <name evidence="2" type="ORF">A2649_03675</name>
</gene>
<feature type="region of interest" description="Disordered" evidence="1">
    <location>
        <begin position="45"/>
        <end position="97"/>
    </location>
</feature>
<feature type="compositionally biased region" description="Basic and acidic residues" evidence="1">
    <location>
        <begin position="75"/>
        <end position="85"/>
    </location>
</feature>
<evidence type="ECO:0008006" key="4">
    <source>
        <dbReference type="Google" id="ProtNLM"/>
    </source>
</evidence>